<dbReference type="GO" id="GO:0016020">
    <property type="term" value="C:membrane"/>
    <property type="evidence" value="ECO:0007669"/>
    <property type="project" value="InterPro"/>
</dbReference>
<evidence type="ECO:0000256" key="1">
    <source>
        <dbReference type="ARBA" id="ARBA00022448"/>
    </source>
</evidence>
<dbReference type="InterPro" id="IPR027417">
    <property type="entry name" value="P-loop_NTPase"/>
</dbReference>
<proteinExistence type="predicted"/>
<accession>A0A1Y3B303</accession>
<evidence type="ECO:0000313" key="10">
    <source>
        <dbReference type="Proteomes" id="UP000194236"/>
    </source>
</evidence>
<dbReference type="AlphaFoldDB" id="A0A1Y3B303"/>
<keyword evidence="6 7" id="KW-0472">Membrane</keyword>
<reference evidence="9 10" key="1">
    <citation type="submission" date="2017-03" db="EMBL/GenBank/DDBJ databases">
        <title>Genome Survey of Euroglyphus maynei.</title>
        <authorList>
            <person name="Arlian L.G."/>
            <person name="Morgan M.S."/>
            <person name="Rider S.D."/>
        </authorList>
    </citation>
    <scope>NUCLEOTIDE SEQUENCE [LARGE SCALE GENOMIC DNA]</scope>
    <source>
        <strain evidence="9">Arlian Lab</strain>
        <tissue evidence="9">Whole body</tissue>
    </source>
</reference>
<dbReference type="Gene3D" id="1.20.1560.10">
    <property type="entry name" value="ABC transporter type 1, transmembrane domain"/>
    <property type="match status" value="1"/>
</dbReference>
<protein>
    <recommendedName>
        <fullName evidence="8">ABC transmembrane type-1 domain-containing protein</fullName>
    </recommendedName>
</protein>
<dbReference type="Pfam" id="PF00664">
    <property type="entry name" value="ABC_membrane"/>
    <property type="match status" value="1"/>
</dbReference>
<comment type="caution">
    <text evidence="9">The sequence shown here is derived from an EMBL/GenBank/DDBJ whole genome shotgun (WGS) entry which is preliminary data.</text>
</comment>
<evidence type="ECO:0000256" key="3">
    <source>
        <dbReference type="ARBA" id="ARBA00022741"/>
    </source>
</evidence>
<dbReference type="InterPro" id="IPR036640">
    <property type="entry name" value="ABC1_TM_sf"/>
</dbReference>
<keyword evidence="10" id="KW-1185">Reference proteome</keyword>
<sequence length="239" mass="26739">RQLIRIESVSRSPIFTHFSETLNGVSTIKAFNADERFINESNQRVDKNFQCYYPCQVADCWLLIRLEFLANLLIFFASFIATIMKLINSDGSGLSGSQIGLSLSYALNITMSLNQVVRISAEFENNIVSVERIDEYINVKPEADWHTADDESLSKNWPSNGSIQMDDYSTRYRPGLDLVLKSIDLRIKQGEKIGIVGRTGAGKSSLTLGLFRLIEAAQGRILIDNVDISKLGLHVSQSI</sequence>
<feature type="non-terminal residue" evidence="9">
    <location>
        <position position="1"/>
    </location>
</feature>
<name>A0A1Y3B303_EURMA</name>
<dbReference type="Proteomes" id="UP000194236">
    <property type="component" value="Unassembled WGS sequence"/>
</dbReference>
<keyword evidence="3" id="KW-0547">Nucleotide-binding</keyword>
<dbReference type="Pfam" id="PF00005">
    <property type="entry name" value="ABC_tran"/>
    <property type="match status" value="1"/>
</dbReference>
<dbReference type="PANTHER" id="PTHR24223:SF415">
    <property type="entry name" value="FI20190P1"/>
    <property type="match status" value="1"/>
</dbReference>
<dbReference type="GO" id="GO:0140359">
    <property type="term" value="F:ABC-type transporter activity"/>
    <property type="evidence" value="ECO:0007669"/>
    <property type="project" value="InterPro"/>
</dbReference>
<dbReference type="InterPro" id="IPR011527">
    <property type="entry name" value="ABC1_TM_dom"/>
</dbReference>
<keyword evidence="2 7" id="KW-0812">Transmembrane</keyword>
<evidence type="ECO:0000313" key="9">
    <source>
        <dbReference type="EMBL" id="OTF75179.1"/>
    </source>
</evidence>
<evidence type="ECO:0000256" key="7">
    <source>
        <dbReference type="SAM" id="Phobius"/>
    </source>
</evidence>
<organism evidence="9 10">
    <name type="scientific">Euroglyphus maynei</name>
    <name type="common">Mayne's house dust mite</name>
    <dbReference type="NCBI Taxonomy" id="6958"/>
    <lineage>
        <taxon>Eukaryota</taxon>
        <taxon>Metazoa</taxon>
        <taxon>Ecdysozoa</taxon>
        <taxon>Arthropoda</taxon>
        <taxon>Chelicerata</taxon>
        <taxon>Arachnida</taxon>
        <taxon>Acari</taxon>
        <taxon>Acariformes</taxon>
        <taxon>Sarcoptiformes</taxon>
        <taxon>Astigmata</taxon>
        <taxon>Psoroptidia</taxon>
        <taxon>Analgoidea</taxon>
        <taxon>Pyroglyphidae</taxon>
        <taxon>Pyroglyphinae</taxon>
        <taxon>Euroglyphus</taxon>
    </lineage>
</organism>
<evidence type="ECO:0000259" key="8">
    <source>
        <dbReference type="PROSITE" id="PS50929"/>
    </source>
</evidence>
<evidence type="ECO:0000256" key="5">
    <source>
        <dbReference type="ARBA" id="ARBA00022989"/>
    </source>
</evidence>
<dbReference type="EMBL" id="MUJZ01043230">
    <property type="protein sequence ID" value="OTF75179.1"/>
    <property type="molecule type" value="Genomic_DNA"/>
</dbReference>
<evidence type="ECO:0000256" key="2">
    <source>
        <dbReference type="ARBA" id="ARBA00022692"/>
    </source>
</evidence>
<dbReference type="InterPro" id="IPR050173">
    <property type="entry name" value="ABC_transporter_C-like"/>
</dbReference>
<dbReference type="GO" id="GO:0005524">
    <property type="term" value="F:ATP binding"/>
    <property type="evidence" value="ECO:0007669"/>
    <property type="project" value="UniProtKB-KW"/>
</dbReference>
<keyword evidence="1" id="KW-0813">Transport</keyword>
<evidence type="ECO:0000256" key="4">
    <source>
        <dbReference type="ARBA" id="ARBA00022840"/>
    </source>
</evidence>
<keyword evidence="5 7" id="KW-1133">Transmembrane helix</keyword>
<dbReference type="SUPFAM" id="SSF90123">
    <property type="entry name" value="ABC transporter transmembrane region"/>
    <property type="match status" value="1"/>
</dbReference>
<feature type="transmembrane region" description="Helical" evidence="7">
    <location>
        <begin position="68"/>
        <end position="87"/>
    </location>
</feature>
<dbReference type="InterPro" id="IPR003439">
    <property type="entry name" value="ABC_transporter-like_ATP-bd"/>
</dbReference>
<dbReference type="GO" id="GO:0016887">
    <property type="term" value="F:ATP hydrolysis activity"/>
    <property type="evidence" value="ECO:0007669"/>
    <property type="project" value="InterPro"/>
</dbReference>
<evidence type="ECO:0000256" key="6">
    <source>
        <dbReference type="ARBA" id="ARBA00023136"/>
    </source>
</evidence>
<gene>
    <name evidence="9" type="ORF">BLA29_008090</name>
</gene>
<dbReference type="SUPFAM" id="SSF52540">
    <property type="entry name" value="P-loop containing nucleoside triphosphate hydrolases"/>
    <property type="match status" value="1"/>
</dbReference>
<dbReference type="PROSITE" id="PS50929">
    <property type="entry name" value="ABC_TM1F"/>
    <property type="match status" value="1"/>
</dbReference>
<dbReference type="Gene3D" id="3.40.50.300">
    <property type="entry name" value="P-loop containing nucleotide triphosphate hydrolases"/>
    <property type="match status" value="1"/>
</dbReference>
<feature type="domain" description="ABC transmembrane type-1" evidence="8">
    <location>
        <begin position="1"/>
        <end position="125"/>
    </location>
</feature>
<dbReference type="PANTHER" id="PTHR24223">
    <property type="entry name" value="ATP-BINDING CASSETTE SUB-FAMILY C"/>
    <property type="match status" value="1"/>
</dbReference>
<dbReference type="OrthoDB" id="6511196at2759"/>
<keyword evidence="4" id="KW-0067">ATP-binding</keyword>